<keyword evidence="5 16" id="KW-0812">Transmembrane</keyword>
<dbReference type="AlphaFoldDB" id="A0AAV6VBJ1"/>
<dbReference type="GO" id="GO:0009755">
    <property type="term" value="P:hormone-mediated signaling pathway"/>
    <property type="evidence" value="ECO:0007669"/>
    <property type="project" value="TreeGrafter"/>
</dbReference>
<dbReference type="SMART" id="SM00365">
    <property type="entry name" value="LRR_SD22"/>
    <property type="match status" value="4"/>
</dbReference>
<dbReference type="InterPro" id="IPR017452">
    <property type="entry name" value="GPCR_Rhodpsn_7TM"/>
</dbReference>
<dbReference type="InterPro" id="IPR003591">
    <property type="entry name" value="Leu-rich_rpt_typical-subtyp"/>
</dbReference>
<dbReference type="SMART" id="SM00192">
    <property type="entry name" value="LDLa"/>
    <property type="match status" value="1"/>
</dbReference>
<comment type="caution">
    <text evidence="21">The sequence shown here is derived from an EMBL/GenBank/DDBJ whole genome shotgun (WGS) entry which is preliminary data.</text>
</comment>
<dbReference type="PROSITE" id="PS01209">
    <property type="entry name" value="LDLRA_1"/>
    <property type="match status" value="1"/>
</dbReference>
<dbReference type="Pfam" id="PF00001">
    <property type="entry name" value="7tm_1"/>
    <property type="match status" value="1"/>
</dbReference>
<dbReference type="CDD" id="cd00112">
    <property type="entry name" value="LDLa"/>
    <property type="match status" value="1"/>
</dbReference>
<feature type="transmembrane region" description="Helical" evidence="18">
    <location>
        <begin position="535"/>
        <end position="557"/>
    </location>
</feature>
<evidence type="ECO:0000256" key="16">
    <source>
        <dbReference type="RuleBase" id="RU000688"/>
    </source>
</evidence>
<dbReference type="PROSITE" id="PS50262">
    <property type="entry name" value="G_PROTEIN_RECEP_F1_2"/>
    <property type="match status" value="1"/>
</dbReference>
<dbReference type="PROSITE" id="PS50068">
    <property type="entry name" value="LDLRA_2"/>
    <property type="match status" value="1"/>
</dbReference>
<gene>
    <name evidence="21" type="ORF">JTE90_028163</name>
</gene>
<keyword evidence="10 18" id="KW-0472">Membrane</keyword>
<evidence type="ECO:0000256" key="19">
    <source>
        <dbReference type="SAM" id="SignalP"/>
    </source>
</evidence>
<feature type="transmembrane region" description="Helical" evidence="18">
    <location>
        <begin position="637"/>
        <end position="657"/>
    </location>
</feature>
<protein>
    <recommendedName>
        <fullName evidence="20">G-protein coupled receptors family 1 profile domain-containing protein</fullName>
    </recommendedName>
</protein>
<dbReference type="FunFam" id="3.80.10.10:FF:000770">
    <property type="entry name" value="Uncharacterized protein"/>
    <property type="match status" value="1"/>
</dbReference>
<evidence type="ECO:0000256" key="17">
    <source>
        <dbReference type="SAM" id="MobiDB-lite"/>
    </source>
</evidence>
<accession>A0AAV6VBJ1</accession>
<feature type="transmembrane region" description="Helical" evidence="18">
    <location>
        <begin position="415"/>
        <end position="437"/>
    </location>
</feature>
<feature type="chain" id="PRO_5043484865" description="G-protein coupled receptors family 1 profile domain-containing protein" evidence="19">
    <location>
        <begin position="20"/>
        <end position="759"/>
    </location>
</feature>
<dbReference type="InterPro" id="IPR001611">
    <property type="entry name" value="Leu-rich_rpt"/>
</dbReference>
<evidence type="ECO:0000256" key="2">
    <source>
        <dbReference type="ARBA" id="ARBA00010663"/>
    </source>
</evidence>
<dbReference type="GO" id="GO:0008528">
    <property type="term" value="F:G protein-coupled peptide receptor activity"/>
    <property type="evidence" value="ECO:0007669"/>
    <property type="project" value="TreeGrafter"/>
</dbReference>
<dbReference type="PROSITE" id="PS51450">
    <property type="entry name" value="LRR"/>
    <property type="match status" value="4"/>
</dbReference>
<evidence type="ECO:0000256" key="14">
    <source>
        <dbReference type="ARBA" id="ARBA00023224"/>
    </source>
</evidence>
<feature type="disulfide bond" evidence="15">
    <location>
        <begin position="60"/>
        <end position="75"/>
    </location>
</feature>
<keyword evidence="4" id="KW-0433">Leucine-rich repeat</keyword>
<feature type="domain" description="G-protein coupled receptors family 1 profile" evidence="20">
    <location>
        <begin position="431"/>
        <end position="688"/>
    </location>
</feature>
<organism evidence="21 22">
    <name type="scientific">Oedothorax gibbosus</name>
    <dbReference type="NCBI Taxonomy" id="931172"/>
    <lineage>
        <taxon>Eukaryota</taxon>
        <taxon>Metazoa</taxon>
        <taxon>Ecdysozoa</taxon>
        <taxon>Arthropoda</taxon>
        <taxon>Chelicerata</taxon>
        <taxon>Arachnida</taxon>
        <taxon>Araneae</taxon>
        <taxon>Araneomorphae</taxon>
        <taxon>Entelegynae</taxon>
        <taxon>Araneoidea</taxon>
        <taxon>Linyphiidae</taxon>
        <taxon>Erigoninae</taxon>
        <taxon>Oedothorax</taxon>
    </lineage>
</organism>
<dbReference type="CDD" id="cd15137">
    <property type="entry name" value="7tmA_Relaxin_R"/>
    <property type="match status" value="1"/>
</dbReference>
<dbReference type="SUPFAM" id="SSF81321">
    <property type="entry name" value="Family A G protein-coupled receptor-like"/>
    <property type="match status" value="1"/>
</dbReference>
<dbReference type="PRINTS" id="PR00237">
    <property type="entry name" value="GPCRRHODOPSN"/>
</dbReference>
<dbReference type="Pfam" id="PF00057">
    <property type="entry name" value="Ldl_recept_a"/>
    <property type="match status" value="1"/>
</dbReference>
<dbReference type="InterPro" id="IPR036055">
    <property type="entry name" value="LDL_receptor-like_sf"/>
</dbReference>
<evidence type="ECO:0000256" key="10">
    <source>
        <dbReference type="ARBA" id="ARBA00023136"/>
    </source>
</evidence>
<proteinExistence type="inferred from homology"/>
<dbReference type="Gene3D" id="4.10.400.10">
    <property type="entry name" value="Low-density Lipoprotein Receptor"/>
    <property type="match status" value="1"/>
</dbReference>
<feature type="region of interest" description="Disordered" evidence="17">
    <location>
        <begin position="730"/>
        <end position="759"/>
    </location>
</feature>
<evidence type="ECO:0000256" key="9">
    <source>
        <dbReference type="ARBA" id="ARBA00023040"/>
    </source>
</evidence>
<evidence type="ECO:0000256" key="7">
    <source>
        <dbReference type="ARBA" id="ARBA00022737"/>
    </source>
</evidence>
<keyword evidence="11 15" id="KW-1015">Disulfide bond</keyword>
<keyword evidence="6 19" id="KW-0732">Signal</keyword>
<dbReference type="PROSITE" id="PS00237">
    <property type="entry name" value="G_PROTEIN_RECEP_F1_1"/>
    <property type="match status" value="1"/>
</dbReference>
<evidence type="ECO:0000256" key="12">
    <source>
        <dbReference type="ARBA" id="ARBA00023170"/>
    </source>
</evidence>
<dbReference type="SUPFAM" id="SSF57424">
    <property type="entry name" value="LDL receptor-like module"/>
    <property type="match status" value="1"/>
</dbReference>
<dbReference type="InterPro" id="IPR023415">
    <property type="entry name" value="LDLR_class-A_CS"/>
</dbReference>
<keyword evidence="13" id="KW-0325">Glycoprotein</keyword>
<evidence type="ECO:0000259" key="20">
    <source>
        <dbReference type="PROSITE" id="PS50262"/>
    </source>
</evidence>
<keyword evidence="9 16" id="KW-0297">G-protein coupled receptor</keyword>
<comment type="similarity">
    <text evidence="2 16">Belongs to the G-protein coupled receptor 1 family.</text>
</comment>
<feature type="compositionally biased region" description="Polar residues" evidence="17">
    <location>
        <begin position="740"/>
        <end position="759"/>
    </location>
</feature>
<evidence type="ECO:0000256" key="1">
    <source>
        <dbReference type="ARBA" id="ARBA00004651"/>
    </source>
</evidence>
<dbReference type="Gene3D" id="3.80.10.10">
    <property type="entry name" value="Ribonuclease Inhibitor"/>
    <property type="match status" value="1"/>
</dbReference>
<dbReference type="InterPro" id="IPR032675">
    <property type="entry name" value="LRR_dom_sf"/>
</dbReference>
<comment type="subcellular location">
    <subcellularLocation>
        <location evidence="1">Cell membrane</location>
        <topology evidence="1">Multi-pass membrane protein</topology>
    </subcellularLocation>
</comment>
<keyword evidence="12 16" id="KW-0675">Receptor</keyword>
<evidence type="ECO:0000256" key="4">
    <source>
        <dbReference type="ARBA" id="ARBA00022614"/>
    </source>
</evidence>
<dbReference type="PRINTS" id="PR01739">
    <property type="entry name" value="RELAXINR"/>
</dbReference>
<evidence type="ECO:0000256" key="3">
    <source>
        <dbReference type="ARBA" id="ARBA00022475"/>
    </source>
</evidence>
<evidence type="ECO:0000256" key="11">
    <source>
        <dbReference type="ARBA" id="ARBA00023157"/>
    </source>
</evidence>
<feature type="transmembrane region" description="Helical" evidence="18">
    <location>
        <begin position="590"/>
        <end position="616"/>
    </location>
</feature>
<dbReference type="Gene3D" id="1.20.1070.10">
    <property type="entry name" value="Rhodopsin 7-helix transmembrane proteins"/>
    <property type="match status" value="1"/>
</dbReference>
<name>A0AAV6VBJ1_9ARAC</name>
<dbReference type="EMBL" id="JAFNEN010000132">
    <property type="protein sequence ID" value="KAG8193051.1"/>
    <property type="molecule type" value="Genomic_DNA"/>
</dbReference>
<dbReference type="PANTHER" id="PTHR24372">
    <property type="entry name" value="GLYCOPROTEIN HORMONE RECEPTOR"/>
    <property type="match status" value="1"/>
</dbReference>
<dbReference type="PANTHER" id="PTHR24372:SF80">
    <property type="entry name" value="FI21465P1-RELATED"/>
    <property type="match status" value="1"/>
</dbReference>
<dbReference type="InterPro" id="IPR000276">
    <property type="entry name" value="GPCR_Rhodpsn"/>
</dbReference>
<dbReference type="GO" id="GO:0005886">
    <property type="term" value="C:plasma membrane"/>
    <property type="evidence" value="ECO:0007669"/>
    <property type="project" value="UniProtKB-SubCell"/>
</dbReference>
<dbReference type="SMART" id="SM00369">
    <property type="entry name" value="LRR_TYP"/>
    <property type="match status" value="9"/>
</dbReference>
<keyword evidence="3" id="KW-1003">Cell membrane</keyword>
<evidence type="ECO:0000256" key="18">
    <source>
        <dbReference type="SAM" id="Phobius"/>
    </source>
</evidence>
<keyword evidence="14 16" id="KW-0807">Transducer</keyword>
<evidence type="ECO:0000313" key="22">
    <source>
        <dbReference type="Proteomes" id="UP000827092"/>
    </source>
</evidence>
<reference evidence="21 22" key="1">
    <citation type="journal article" date="2022" name="Nat. Ecol. Evol.">
        <title>A masculinizing supergene underlies an exaggerated male reproductive morph in a spider.</title>
        <authorList>
            <person name="Hendrickx F."/>
            <person name="De Corte Z."/>
            <person name="Sonet G."/>
            <person name="Van Belleghem S.M."/>
            <person name="Kostlbacher S."/>
            <person name="Vangestel C."/>
        </authorList>
    </citation>
    <scope>NUCLEOTIDE SEQUENCE [LARGE SCALE GENOMIC DNA]</scope>
    <source>
        <strain evidence="21">W744_W776</strain>
    </source>
</reference>
<evidence type="ECO:0000256" key="5">
    <source>
        <dbReference type="ARBA" id="ARBA00022692"/>
    </source>
</evidence>
<dbReference type="FunFam" id="1.20.1070.10:FF:000023">
    <property type="entry name" value="Relaxin family peptide receptor 1"/>
    <property type="match status" value="1"/>
</dbReference>
<comment type="caution">
    <text evidence="15">Lacks conserved residue(s) required for the propagation of feature annotation.</text>
</comment>
<dbReference type="Proteomes" id="UP000827092">
    <property type="component" value="Unassembled WGS sequence"/>
</dbReference>
<dbReference type="SUPFAM" id="SSF52058">
    <property type="entry name" value="L domain-like"/>
    <property type="match status" value="1"/>
</dbReference>
<evidence type="ECO:0000256" key="15">
    <source>
        <dbReference type="PROSITE-ProRule" id="PRU00124"/>
    </source>
</evidence>
<dbReference type="InterPro" id="IPR002172">
    <property type="entry name" value="LDrepeatLR_classA_rpt"/>
</dbReference>
<dbReference type="InterPro" id="IPR008112">
    <property type="entry name" value="Relaxin_rcpt"/>
</dbReference>
<keyword evidence="7" id="KW-0677">Repeat</keyword>
<feature type="transmembrane region" description="Helical" evidence="18">
    <location>
        <begin position="496"/>
        <end position="515"/>
    </location>
</feature>
<evidence type="ECO:0000256" key="6">
    <source>
        <dbReference type="ARBA" id="ARBA00022729"/>
    </source>
</evidence>
<feature type="signal peptide" evidence="19">
    <location>
        <begin position="1"/>
        <end position="19"/>
    </location>
</feature>
<feature type="transmembrane region" description="Helical" evidence="18">
    <location>
        <begin position="669"/>
        <end position="691"/>
    </location>
</feature>
<feature type="transmembrane region" description="Helical" evidence="18">
    <location>
        <begin position="458"/>
        <end position="476"/>
    </location>
</feature>
<evidence type="ECO:0000256" key="8">
    <source>
        <dbReference type="ARBA" id="ARBA00022989"/>
    </source>
</evidence>
<evidence type="ECO:0000313" key="21">
    <source>
        <dbReference type="EMBL" id="KAG8193051.1"/>
    </source>
</evidence>
<dbReference type="GO" id="GO:0007189">
    <property type="term" value="P:adenylate cyclase-activating G protein-coupled receptor signaling pathway"/>
    <property type="evidence" value="ECO:0007669"/>
    <property type="project" value="TreeGrafter"/>
</dbReference>
<keyword evidence="22" id="KW-1185">Reference proteome</keyword>
<dbReference type="Pfam" id="PF13855">
    <property type="entry name" value="LRR_8"/>
    <property type="match status" value="3"/>
</dbReference>
<keyword evidence="8 18" id="KW-1133">Transmembrane helix</keyword>
<evidence type="ECO:0000256" key="13">
    <source>
        <dbReference type="ARBA" id="ARBA00023180"/>
    </source>
</evidence>
<sequence>MIILHIVLLSFFILDKVSMSHRRGNATSTELERTKRSFYCHPGYFVCNSTNICVEQRFICDEYQDCEDGSDEWNCTDLNKDKYYNMLFQKRPDEDRDKMTFKDCKINYTATICQCSGKSLFCENRMLKIVPVNLPRNTKELDLSGNDLKVVNHFNFTSLNLLEILIFNNAGVSELGKKVFHKFLSLRYLYLNGNQLHTIQNGTFLGSSTLRFLYLSYNPIQRLPVGSFLGLGNLEVLFLRHCLLTTIPQNIFKPLKNLKSLCLDENKIESFPNGVFSYLTKLETLSLSRNNLKSIDAKVLEGLWKLNTLYLTSNSLTELKPQNFGNLTSLLTLDLQDNEIHTIDVKAFELLGKLNSLNLKDNTLRHIHAECFVPVKNLQYIYFSSFYSCSLVRHVRVCEPNGDGISSFSHLLDSVVLRVCVWLVAGAACIANASVMVGRALLKETNSVHSFYIKNLSIADFLMSLYLFLIAGHDVAFRGKYIRHDVNWRHSWQCTLAGMLSTLSSEASIFIMTIITADRYMSIVYPLMLRRRTMLFAGTCITASWTAAVIIALLPALNLGYFGDEFYGNNGVCLPLQIHDPFSKGWEYSMLIFCGLNSAAFGFITYAYITMFITISRSKLGLRSSQQHQDRAIAKRFAFIVGTDLICWVPIIIIKFLSISGVRISSQLYAWVAVFMLPINSALNPVLYTLTTQLFKQQLARIVYTWRAGGGGVRVECTPALQELSGISMTSAPRHHHGRWSSSKGNSASLTTSDVRSFQ</sequence>